<evidence type="ECO:0000313" key="3">
    <source>
        <dbReference type="EMBL" id="KGB32934.1"/>
    </source>
</evidence>
<evidence type="ECO:0000256" key="2">
    <source>
        <dbReference type="SAM" id="MobiDB-lite"/>
    </source>
</evidence>
<feature type="compositionally biased region" description="Low complexity" evidence="2">
    <location>
        <begin position="208"/>
        <end position="220"/>
    </location>
</feature>
<feature type="compositionally biased region" description="Basic residues" evidence="2">
    <location>
        <begin position="241"/>
        <end position="250"/>
    </location>
</feature>
<evidence type="ECO:0008006" key="4">
    <source>
        <dbReference type="Google" id="ProtNLM"/>
    </source>
</evidence>
<keyword evidence="1" id="KW-0677">Repeat</keyword>
<feature type="compositionally biased region" description="Pro residues" evidence="2">
    <location>
        <begin position="596"/>
        <end position="605"/>
    </location>
</feature>
<dbReference type="SUPFAM" id="SSF52047">
    <property type="entry name" value="RNI-like"/>
    <property type="match status" value="1"/>
</dbReference>
<name>A0A094ZJ63_SCHHA</name>
<dbReference type="EMBL" id="KL250523">
    <property type="protein sequence ID" value="KGB32934.1"/>
    <property type="molecule type" value="Genomic_DNA"/>
</dbReference>
<dbReference type="STRING" id="6185.A0A094ZJ63"/>
<feature type="region of interest" description="Disordered" evidence="2">
    <location>
        <begin position="596"/>
        <end position="681"/>
    </location>
</feature>
<evidence type="ECO:0000256" key="1">
    <source>
        <dbReference type="ARBA" id="ARBA00022737"/>
    </source>
</evidence>
<reference evidence="3" key="1">
    <citation type="journal article" date="2012" name="Nat. Genet.">
        <title>Whole-genome sequence of Schistosoma haematobium.</title>
        <authorList>
            <person name="Young N.D."/>
            <person name="Jex A.R."/>
            <person name="Li B."/>
            <person name="Liu S."/>
            <person name="Yang L."/>
            <person name="Xiong Z."/>
            <person name="Li Y."/>
            <person name="Cantacessi C."/>
            <person name="Hall R.S."/>
            <person name="Xu X."/>
            <person name="Chen F."/>
            <person name="Wu X."/>
            <person name="Zerlotini A."/>
            <person name="Oliveira G."/>
            <person name="Hofmann A."/>
            <person name="Zhang G."/>
            <person name="Fang X."/>
            <person name="Kang Y."/>
            <person name="Campbell B.E."/>
            <person name="Loukas A."/>
            <person name="Ranganathan S."/>
            <person name="Rollinson D."/>
            <person name="Rinaldi G."/>
            <person name="Brindley P.J."/>
            <person name="Yang H."/>
            <person name="Wang J."/>
            <person name="Wang J."/>
            <person name="Gasser R.B."/>
        </authorList>
    </citation>
    <scope>NUCLEOTIDE SEQUENCE [LARGE SCALE GENOMIC DNA]</scope>
</reference>
<dbReference type="AlphaFoldDB" id="A0A094ZJ63"/>
<feature type="compositionally biased region" description="Low complexity" evidence="2">
    <location>
        <begin position="54"/>
        <end position="63"/>
    </location>
</feature>
<protein>
    <recommendedName>
        <fullName evidence="4">Leucine-rich repeat-containing protein</fullName>
    </recommendedName>
</protein>
<accession>A0A094ZJ63</accession>
<sequence>MHSCLTLVDYTWKDSEESGRSSPKYTNNNNDHIYRLRRTAKSLDGDTTMNSSLNQNNNNNNNNTIQLSGTNRHLNDRINHSFIQMTNRNSTHHHHHHHHSSMLLLNNRRLPIYATTKQLLKRPDRIWVPVGHCRYLLERDLHTGEIQWNPEGNEIICTPRSLAEICMARLIRDWPCMLPTRRSSLRNIVSYLFSSRDLQSNPTQNFPTSSTTSTETSTSEPRLSASVSSREPRCKTDRCKSQNRKPKQKHSLNNNHDNDDYAGDNNNNKDIHKTNNHCTNTPPLTCHDLPVTVLINLLSEAILQRDCSAITGIIANWPCEQLIIKQLIPNEEYPLSLNYMTKPTFVLVSPENEYGNRNTLVKGPSLLDGFILGFLTRQSGCKLKSVDFTGFEEEMNSHEEFQQENKNELYNQMKCNRKGYENINCRVSIELSRLPILWMKPENRNSESVRRHLMASLHIGIPRKRLEAYFSRISTIYAFHEADIGHGKQFDTVTIHLDCNMTVDEVALGLSLQTLTPFRFSCNRLLLQRLPEINFPPYSLIRLFDPLSITQFELEDPTIGSSIAVVLPSAVGWLISLRNLRACSLPSCIPPPPDVVPNTPTPSTLPPTIVVSNTGGLQSNSSQQSNTVSLSSSSGSSSSSSSSSTSNTNNASGANSSNINNTSTSSSMSSTTITNNTLQNSTTPAFTSTVAACRLLNRALVSLRYLQRLGLARCHLTGQLKTLLGGLSQPLEYLNLQDCCLSSEDIHYLVHQWRPLHGLYELNLSRNNLSVVPKETLYELVQNVCLKPRGRLVCLSIAYTCLSIERLINLLSLMAGMDPSHSFNENLEQDNIDTNYMDKWIDNICTLRVLCIQSFIPPTQLEIHRILYRIIRLPKLHKLHIFPAFYAFPGDTEIQQREQRYNQLIHSRNYLKQKCRSDIELL</sequence>
<dbReference type="GO" id="GO:0005737">
    <property type="term" value="C:cytoplasm"/>
    <property type="evidence" value="ECO:0007669"/>
    <property type="project" value="TreeGrafter"/>
</dbReference>
<dbReference type="PANTHER" id="PTHR14224">
    <property type="entry name" value="SIMILAR TO PREFERENTIALLY EXPRESSED ANTIGEN IN MELANOMA-LIKE 3"/>
    <property type="match status" value="1"/>
</dbReference>
<proteinExistence type="predicted"/>
<dbReference type="Gene3D" id="3.80.10.10">
    <property type="entry name" value="Ribonuclease Inhibitor"/>
    <property type="match status" value="1"/>
</dbReference>
<feature type="region of interest" description="Disordered" evidence="2">
    <location>
        <begin position="44"/>
        <end position="69"/>
    </location>
</feature>
<dbReference type="InterPro" id="IPR050694">
    <property type="entry name" value="LRRC14/PRAME"/>
</dbReference>
<dbReference type="PANTHER" id="PTHR14224:SF37">
    <property type="entry name" value="LEUCINE-RICH REPEAT-CONTAINING PROTEIN 14"/>
    <property type="match status" value="1"/>
</dbReference>
<feature type="compositionally biased region" description="Low complexity" evidence="2">
    <location>
        <begin position="606"/>
        <end position="677"/>
    </location>
</feature>
<gene>
    <name evidence="3" type="ORF">MS3_01074</name>
</gene>
<organism evidence="3">
    <name type="scientific">Schistosoma haematobium</name>
    <name type="common">Blood fluke</name>
    <dbReference type="NCBI Taxonomy" id="6185"/>
    <lineage>
        <taxon>Eukaryota</taxon>
        <taxon>Metazoa</taxon>
        <taxon>Spiralia</taxon>
        <taxon>Lophotrochozoa</taxon>
        <taxon>Platyhelminthes</taxon>
        <taxon>Trematoda</taxon>
        <taxon>Digenea</taxon>
        <taxon>Strigeidida</taxon>
        <taxon>Schistosomatoidea</taxon>
        <taxon>Schistosomatidae</taxon>
        <taxon>Schistosoma</taxon>
    </lineage>
</organism>
<feature type="region of interest" description="Disordered" evidence="2">
    <location>
        <begin position="199"/>
        <end position="276"/>
    </location>
</feature>
<feature type="compositionally biased region" description="Basic and acidic residues" evidence="2">
    <location>
        <begin position="230"/>
        <end position="240"/>
    </location>
</feature>
<dbReference type="InterPro" id="IPR032675">
    <property type="entry name" value="LRR_dom_sf"/>
</dbReference>